<reference evidence="12" key="2">
    <citation type="submission" date="2025-08" db="UniProtKB">
        <authorList>
            <consortium name="RefSeq"/>
        </authorList>
    </citation>
    <scope>IDENTIFICATION</scope>
    <source>
        <tissue evidence="12">Seedling</tissue>
    </source>
</reference>
<accession>A0ABM3ZW93</accession>
<evidence type="ECO:0000256" key="6">
    <source>
        <dbReference type="ARBA" id="ARBA00022737"/>
    </source>
</evidence>
<evidence type="ECO:0000256" key="1">
    <source>
        <dbReference type="ARBA" id="ARBA00004251"/>
    </source>
</evidence>
<evidence type="ECO:0000313" key="12">
    <source>
        <dbReference type="RefSeq" id="XP_060668748.1"/>
    </source>
</evidence>
<keyword evidence="6" id="KW-0677">Repeat</keyword>
<dbReference type="Proteomes" id="UP001652623">
    <property type="component" value="Chromosome 1"/>
</dbReference>
<dbReference type="InterPro" id="IPR032675">
    <property type="entry name" value="LRR_dom_sf"/>
</dbReference>
<dbReference type="GeneID" id="107433463"/>
<comment type="subcellular location">
    <subcellularLocation>
        <location evidence="1">Cell membrane</location>
        <topology evidence="1">Single-pass type I membrane protein</topology>
    </subcellularLocation>
</comment>
<dbReference type="InterPro" id="IPR001611">
    <property type="entry name" value="Leu-rich_rpt"/>
</dbReference>
<gene>
    <name evidence="12" type="primary">LOC107433463</name>
</gene>
<dbReference type="SMART" id="SM00369">
    <property type="entry name" value="LRR_TYP"/>
    <property type="match status" value="4"/>
</dbReference>
<dbReference type="RefSeq" id="XP_060668748.1">
    <property type="nucleotide sequence ID" value="XM_060812765.1"/>
</dbReference>
<evidence type="ECO:0000256" key="8">
    <source>
        <dbReference type="ARBA" id="ARBA00023136"/>
    </source>
</evidence>
<organism evidence="11 12">
    <name type="scientific">Ziziphus jujuba</name>
    <name type="common">Chinese jujube</name>
    <name type="synonym">Ziziphus sativa</name>
    <dbReference type="NCBI Taxonomy" id="326968"/>
    <lineage>
        <taxon>Eukaryota</taxon>
        <taxon>Viridiplantae</taxon>
        <taxon>Streptophyta</taxon>
        <taxon>Embryophyta</taxon>
        <taxon>Tracheophyta</taxon>
        <taxon>Spermatophyta</taxon>
        <taxon>Magnoliopsida</taxon>
        <taxon>eudicotyledons</taxon>
        <taxon>Gunneridae</taxon>
        <taxon>Pentapetalae</taxon>
        <taxon>rosids</taxon>
        <taxon>fabids</taxon>
        <taxon>Rosales</taxon>
        <taxon>Rhamnaceae</taxon>
        <taxon>Paliureae</taxon>
        <taxon>Ziziphus</taxon>
    </lineage>
</organism>
<dbReference type="PRINTS" id="PR00019">
    <property type="entry name" value="LEURICHRPT"/>
</dbReference>
<dbReference type="PANTHER" id="PTHR27004">
    <property type="entry name" value="RECEPTOR-LIKE PROTEIN 12 ISOFORM X1"/>
    <property type="match status" value="1"/>
</dbReference>
<name>A0ABM3ZW93_ZIZJJ</name>
<keyword evidence="10" id="KW-0325">Glycoprotein</keyword>
<keyword evidence="9" id="KW-0675">Receptor</keyword>
<evidence type="ECO:0000256" key="5">
    <source>
        <dbReference type="ARBA" id="ARBA00022692"/>
    </source>
</evidence>
<keyword evidence="7" id="KW-1133">Transmembrane helix</keyword>
<evidence type="ECO:0000313" key="11">
    <source>
        <dbReference type="Proteomes" id="UP001652623"/>
    </source>
</evidence>
<keyword evidence="8" id="KW-0472">Membrane</keyword>
<comment type="similarity">
    <text evidence="2">Belongs to the RLP family.</text>
</comment>
<dbReference type="Gene3D" id="3.80.10.10">
    <property type="entry name" value="Ribonuclease Inhibitor"/>
    <property type="match status" value="1"/>
</dbReference>
<dbReference type="Pfam" id="PF13855">
    <property type="entry name" value="LRR_8"/>
    <property type="match status" value="2"/>
</dbReference>
<evidence type="ECO:0000256" key="4">
    <source>
        <dbReference type="ARBA" id="ARBA00022614"/>
    </source>
</evidence>
<sequence length="353" mass="39408">MKFKEILNLSQNKLTSIKQLPWKSLHSVDFNSNLLQGSLFGPSSPDSISFFSVSSNRLTGEIPSSICNMSSLNVLDLSNNNFTGVIPCLGNLSEFLPVLDLRMNNFHGTIPTTFAEGCSLRNLGLNGNQHEGSVPHQLLRCQVLEVIDLGNNKLIGKFPQWLESLPELQVLVLRSKRFHGGIGDPNISFPFPNLRIIDISHNILDGPLPRKYIEDFKAMMNISYDNELVYMGGQSYRYSVQVTIKDLDIKLVRITSIFTTIDFSSNRFQGEIPSFIGKLKSLKGLNFSHNKLTGSIPSSLGNLTNLEGLDLSSNELVGEIPRQMADLTSLEVLSLSHNHLMRRIPRGKQFNTF</sequence>
<evidence type="ECO:0000256" key="2">
    <source>
        <dbReference type="ARBA" id="ARBA00009592"/>
    </source>
</evidence>
<evidence type="ECO:0000256" key="10">
    <source>
        <dbReference type="ARBA" id="ARBA00023180"/>
    </source>
</evidence>
<proteinExistence type="inferred from homology"/>
<keyword evidence="3" id="KW-1003">Cell membrane</keyword>
<keyword evidence="5" id="KW-0812">Transmembrane</keyword>
<dbReference type="InterPro" id="IPR003591">
    <property type="entry name" value="Leu-rich_rpt_typical-subtyp"/>
</dbReference>
<dbReference type="SUPFAM" id="SSF52047">
    <property type="entry name" value="RNI-like"/>
    <property type="match status" value="1"/>
</dbReference>
<dbReference type="PANTHER" id="PTHR27004:SF428">
    <property type="entry name" value="OS01G0160600 PROTEIN"/>
    <property type="match status" value="1"/>
</dbReference>
<dbReference type="Pfam" id="PF00560">
    <property type="entry name" value="LRR_1"/>
    <property type="match status" value="3"/>
</dbReference>
<protein>
    <submittedName>
        <fullName evidence="12">Receptor-like protein 33</fullName>
    </submittedName>
</protein>
<reference evidence="11" key="1">
    <citation type="submission" date="2025-05" db="UniProtKB">
        <authorList>
            <consortium name="RefSeq"/>
        </authorList>
    </citation>
    <scope>NUCLEOTIDE SEQUENCE [LARGE SCALE GENOMIC DNA]</scope>
</reference>
<dbReference type="PROSITE" id="PS51450">
    <property type="entry name" value="LRR"/>
    <property type="match status" value="1"/>
</dbReference>
<evidence type="ECO:0000256" key="3">
    <source>
        <dbReference type="ARBA" id="ARBA00022475"/>
    </source>
</evidence>
<evidence type="ECO:0000256" key="7">
    <source>
        <dbReference type="ARBA" id="ARBA00022989"/>
    </source>
</evidence>
<evidence type="ECO:0000256" key="9">
    <source>
        <dbReference type="ARBA" id="ARBA00023170"/>
    </source>
</evidence>
<dbReference type="SUPFAM" id="SSF52058">
    <property type="entry name" value="L domain-like"/>
    <property type="match status" value="1"/>
</dbReference>
<keyword evidence="4" id="KW-0433">Leucine-rich repeat</keyword>
<keyword evidence="11" id="KW-1185">Reference proteome</keyword>